<gene>
    <name evidence="1" type="ORF">L1987_41655</name>
</gene>
<evidence type="ECO:0000313" key="2">
    <source>
        <dbReference type="Proteomes" id="UP001056120"/>
    </source>
</evidence>
<keyword evidence="2" id="KW-1185">Reference proteome</keyword>
<sequence>MKSLSGPWLSALWQDLSRGRGSRKHASRCVCVGENWSKRGRGDSTKNSKLILACSVLKDLAHSSPSKHQVIKVLRLKINHVRLTSMVKLRFKPQDSR</sequence>
<reference evidence="1 2" key="2">
    <citation type="journal article" date="2022" name="Mol. Ecol. Resour.">
        <title>The genomes of chicory, endive, great burdock and yacon provide insights into Asteraceae paleo-polyploidization history and plant inulin production.</title>
        <authorList>
            <person name="Fan W."/>
            <person name="Wang S."/>
            <person name="Wang H."/>
            <person name="Wang A."/>
            <person name="Jiang F."/>
            <person name="Liu H."/>
            <person name="Zhao H."/>
            <person name="Xu D."/>
            <person name="Zhang Y."/>
        </authorList>
    </citation>
    <scope>NUCLEOTIDE SEQUENCE [LARGE SCALE GENOMIC DNA]</scope>
    <source>
        <strain evidence="2">cv. Yunnan</strain>
        <tissue evidence="1">Leaves</tissue>
    </source>
</reference>
<reference evidence="2" key="1">
    <citation type="journal article" date="2022" name="Mol. Ecol. Resour.">
        <title>The genomes of chicory, endive, great burdock and yacon provide insights into Asteraceae palaeo-polyploidization history and plant inulin production.</title>
        <authorList>
            <person name="Fan W."/>
            <person name="Wang S."/>
            <person name="Wang H."/>
            <person name="Wang A."/>
            <person name="Jiang F."/>
            <person name="Liu H."/>
            <person name="Zhao H."/>
            <person name="Xu D."/>
            <person name="Zhang Y."/>
        </authorList>
    </citation>
    <scope>NUCLEOTIDE SEQUENCE [LARGE SCALE GENOMIC DNA]</scope>
    <source>
        <strain evidence="2">cv. Yunnan</strain>
    </source>
</reference>
<dbReference type="EMBL" id="CM042030">
    <property type="protein sequence ID" value="KAI3787291.1"/>
    <property type="molecule type" value="Genomic_DNA"/>
</dbReference>
<comment type="caution">
    <text evidence="1">The sequence shown here is derived from an EMBL/GenBank/DDBJ whole genome shotgun (WGS) entry which is preliminary data.</text>
</comment>
<proteinExistence type="predicted"/>
<protein>
    <submittedName>
        <fullName evidence="1">Uncharacterized protein</fullName>
    </submittedName>
</protein>
<evidence type="ECO:0000313" key="1">
    <source>
        <dbReference type="EMBL" id="KAI3787291.1"/>
    </source>
</evidence>
<accession>A0ACB9GW49</accession>
<organism evidence="1 2">
    <name type="scientific">Smallanthus sonchifolius</name>
    <dbReference type="NCBI Taxonomy" id="185202"/>
    <lineage>
        <taxon>Eukaryota</taxon>
        <taxon>Viridiplantae</taxon>
        <taxon>Streptophyta</taxon>
        <taxon>Embryophyta</taxon>
        <taxon>Tracheophyta</taxon>
        <taxon>Spermatophyta</taxon>
        <taxon>Magnoliopsida</taxon>
        <taxon>eudicotyledons</taxon>
        <taxon>Gunneridae</taxon>
        <taxon>Pentapetalae</taxon>
        <taxon>asterids</taxon>
        <taxon>campanulids</taxon>
        <taxon>Asterales</taxon>
        <taxon>Asteraceae</taxon>
        <taxon>Asteroideae</taxon>
        <taxon>Heliantheae alliance</taxon>
        <taxon>Millerieae</taxon>
        <taxon>Smallanthus</taxon>
    </lineage>
</organism>
<name>A0ACB9GW49_9ASTR</name>
<dbReference type="Proteomes" id="UP001056120">
    <property type="component" value="Linkage Group LG13"/>
</dbReference>